<accession>A0A183DB11</accession>
<dbReference type="GO" id="GO:0016758">
    <property type="term" value="F:hexosyltransferase activity"/>
    <property type="evidence" value="ECO:0007669"/>
    <property type="project" value="InterPro"/>
</dbReference>
<evidence type="ECO:0000256" key="9">
    <source>
        <dbReference type="ARBA" id="ARBA00023136"/>
    </source>
</evidence>
<dbReference type="GO" id="GO:0000139">
    <property type="term" value="C:Golgi membrane"/>
    <property type="evidence" value="ECO:0007669"/>
    <property type="project" value="UniProtKB-SubCell"/>
</dbReference>
<evidence type="ECO:0000256" key="8">
    <source>
        <dbReference type="ARBA" id="ARBA00023034"/>
    </source>
</evidence>
<dbReference type="InterPro" id="IPR002659">
    <property type="entry name" value="Glyco_trans_31"/>
</dbReference>
<name>A0A183DB11_9BILA</name>
<organism evidence="11">
    <name type="scientific">Gongylonema pulchrum</name>
    <dbReference type="NCBI Taxonomy" id="637853"/>
    <lineage>
        <taxon>Eukaryota</taxon>
        <taxon>Metazoa</taxon>
        <taxon>Ecdysozoa</taxon>
        <taxon>Nematoda</taxon>
        <taxon>Chromadorea</taxon>
        <taxon>Rhabditida</taxon>
        <taxon>Spirurina</taxon>
        <taxon>Spiruromorpha</taxon>
        <taxon>Spiruroidea</taxon>
        <taxon>Gongylonematidae</taxon>
        <taxon>Gongylonema</taxon>
    </lineage>
</organism>
<keyword evidence="8 10" id="KW-0333">Golgi apparatus</keyword>
<dbReference type="PANTHER" id="PTHR11214:SF3">
    <property type="entry name" value="BETA-1,3-GALACTOSYLTRANSFERASE 6"/>
    <property type="match status" value="1"/>
</dbReference>
<protein>
    <recommendedName>
        <fullName evidence="10">Hexosyltransferase</fullName>
        <ecNumber evidence="10">2.4.1.-</ecNumber>
    </recommendedName>
</protein>
<dbReference type="GO" id="GO:0006493">
    <property type="term" value="P:protein O-linked glycosylation"/>
    <property type="evidence" value="ECO:0007669"/>
    <property type="project" value="TreeGrafter"/>
</dbReference>
<dbReference type="Gene3D" id="3.90.550.50">
    <property type="match status" value="1"/>
</dbReference>
<evidence type="ECO:0000256" key="3">
    <source>
        <dbReference type="ARBA" id="ARBA00022676"/>
    </source>
</evidence>
<evidence type="ECO:0000256" key="5">
    <source>
        <dbReference type="ARBA" id="ARBA00022692"/>
    </source>
</evidence>
<evidence type="ECO:0000256" key="1">
    <source>
        <dbReference type="ARBA" id="ARBA00004323"/>
    </source>
</evidence>
<comment type="similarity">
    <text evidence="2 10">Belongs to the glycosyltransferase 31 family.</text>
</comment>
<dbReference type="Pfam" id="PF01762">
    <property type="entry name" value="Galactosyl_T"/>
    <property type="match status" value="1"/>
</dbReference>
<keyword evidence="7" id="KW-1133">Transmembrane helix</keyword>
<evidence type="ECO:0000256" key="7">
    <source>
        <dbReference type="ARBA" id="ARBA00022989"/>
    </source>
</evidence>
<keyword evidence="9" id="KW-0472">Membrane</keyword>
<keyword evidence="3 10" id="KW-0328">Glycosyltransferase</keyword>
<sequence>LLFEEAQQHGDLLQQDFIDRYRNLTLKAAMWISFVDAFCPRVSYILKMDDDAMINYFALVQMLQARSNLTSQLVFKPKTLACMVSSDSAVARCGSKWYSFLQFIDLCE</sequence>
<dbReference type="PANTHER" id="PTHR11214">
    <property type="entry name" value="BETA-1,3-N-ACETYLGLUCOSAMINYLTRANSFERASE"/>
    <property type="match status" value="1"/>
</dbReference>
<proteinExistence type="inferred from homology"/>
<evidence type="ECO:0000256" key="6">
    <source>
        <dbReference type="ARBA" id="ARBA00022968"/>
    </source>
</evidence>
<comment type="subcellular location">
    <subcellularLocation>
        <location evidence="1 10">Golgi apparatus membrane</location>
        <topology evidence="1 10">Single-pass type II membrane protein</topology>
    </subcellularLocation>
</comment>
<dbReference type="AlphaFoldDB" id="A0A183DB11"/>
<evidence type="ECO:0000256" key="10">
    <source>
        <dbReference type="RuleBase" id="RU363063"/>
    </source>
</evidence>
<evidence type="ECO:0000256" key="2">
    <source>
        <dbReference type="ARBA" id="ARBA00008661"/>
    </source>
</evidence>
<keyword evidence="6" id="KW-0735">Signal-anchor</keyword>
<evidence type="ECO:0000256" key="4">
    <source>
        <dbReference type="ARBA" id="ARBA00022679"/>
    </source>
</evidence>
<reference evidence="11" key="1">
    <citation type="submission" date="2016-06" db="UniProtKB">
        <authorList>
            <consortium name="WormBaseParasite"/>
        </authorList>
    </citation>
    <scope>IDENTIFICATION</scope>
</reference>
<dbReference type="WBParaSite" id="GPUH_0000591001-mRNA-1">
    <property type="protein sequence ID" value="GPUH_0000591001-mRNA-1"/>
    <property type="gene ID" value="GPUH_0000591001"/>
</dbReference>
<dbReference type="EC" id="2.4.1.-" evidence="10"/>
<evidence type="ECO:0000313" key="11">
    <source>
        <dbReference type="WBParaSite" id="GPUH_0000591001-mRNA-1"/>
    </source>
</evidence>
<keyword evidence="4" id="KW-0808">Transferase</keyword>
<keyword evidence="5" id="KW-0812">Transmembrane</keyword>